<comment type="caution">
    <text evidence="1">The sequence shown here is derived from an EMBL/GenBank/DDBJ whole genome shotgun (WGS) entry which is preliminary data.</text>
</comment>
<keyword evidence="2" id="KW-1185">Reference proteome</keyword>
<accession>A0A7I9Y2Q4</accession>
<gene>
    <name evidence="1" type="ORF">MBOT_36220</name>
</gene>
<organism evidence="1 2">
    <name type="scientific">Mycobacterium botniense</name>
    <dbReference type="NCBI Taxonomy" id="84962"/>
    <lineage>
        <taxon>Bacteria</taxon>
        <taxon>Bacillati</taxon>
        <taxon>Actinomycetota</taxon>
        <taxon>Actinomycetes</taxon>
        <taxon>Mycobacteriales</taxon>
        <taxon>Mycobacteriaceae</taxon>
        <taxon>Mycobacterium</taxon>
    </lineage>
</organism>
<proteinExistence type="predicted"/>
<dbReference type="AlphaFoldDB" id="A0A7I9Y2Q4"/>
<evidence type="ECO:0000313" key="2">
    <source>
        <dbReference type="Proteomes" id="UP000465361"/>
    </source>
</evidence>
<evidence type="ECO:0000313" key="1">
    <source>
        <dbReference type="EMBL" id="GFG76257.1"/>
    </source>
</evidence>
<name>A0A7I9Y2Q4_9MYCO</name>
<sequence>MNQRSDVASEDPAPAVILDVAGLKRLVDVLIERGHRVIGPTLRDNAIVLAELESAEDLPCGWGVDVGPGHYRLRRRDDDAVFAHSAGPQS</sequence>
<reference evidence="1 2" key="1">
    <citation type="journal article" date="2019" name="Emerg. Microbes Infect.">
        <title>Comprehensive subspecies identification of 175 nontuberculous mycobacteria species based on 7547 genomic profiles.</title>
        <authorList>
            <person name="Matsumoto Y."/>
            <person name="Kinjo T."/>
            <person name="Motooka D."/>
            <person name="Nabeya D."/>
            <person name="Jung N."/>
            <person name="Uechi K."/>
            <person name="Horii T."/>
            <person name="Iida T."/>
            <person name="Fujita J."/>
            <person name="Nakamura S."/>
        </authorList>
    </citation>
    <scope>NUCLEOTIDE SEQUENCE [LARGE SCALE GENOMIC DNA]</scope>
    <source>
        <strain evidence="1 2">JCM 17322</strain>
    </source>
</reference>
<protein>
    <submittedName>
        <fullName evidence="1">Uncharacterized protein</fullName>
    </submittedName>
</protein>
<dbReference type="EMBL" id="BLKW01000004">
    <property type="protein sequence ID" value="GFG76257.1"/>
    <property type="molecule type" value="Genomic_DNA"/>
</dbReference>
<dbReference type="Proteomes" id="UP000465361">
    <property type="component" value="Unassembled WGS sequence"/>
</dbReference>